<accession>A0A940SIG8</accession>
<evidence type="ECO:0000313" key="10">
    <source>
        <dbReference type="Proteomes" id="UP000682134"/>
    </source>
</evidence>
<dbReference type="Gene3D" id="3.90.1150.10">
    <property type="entry name" value="Aspartate Aminotransferase, domain 1"/>
    <property type="match status" value="1"/>
</dbReference>
<evidence type="ECO:0000313" key="9">
    <source>
        <dbReference type="EMBL" id="MBP0724471.1"/>
    </source>
</evidence>
<dbReference type="InterPro" id="IPR015421">
    <property type="entry name" value="PyrdxlP-dep_Trfase_major"/>
</dbReference>
<dbReference type="PIRSF" id="PIRSF000390">
    <property type="entry name" value="PLP_StrS"/>
    <property type="match status" value="1"/>
</dbReference>
<evidence type="ECO:0000256" key="4">
    <source>
        <dbReference type="ARBA" id="ARBA00022898"/>
    </source>
</evidence>
<dbReference type="RefSeq" id="WP_209402997.1">
    <property type="nucleotide sequence ID" value="NZ_JAGIYQ010000002.1"/>
</dbReference>
<organism evidence="9 10">
    <name type="scientific">Gottfriedia endophytica</name>
    <dbReference type="NCBI Taxonomy" id="2820819"/>
    <lineage>
        <taxon>Bacteria</taxon>
        <taxon>Bacillati</taxon>
        <taxon>Bacillota</taxon>
        <taxon>Bacilli</taxon>
        <taxon>Bacillales</taxon>
        <taxon>Bacillaceae</taxon>
        <taxon>Gottfriedia</taxon>
    </lineage>
</organism>
<dbReference type="GO" id="GO:0030170">
    <property type="term" value="F:pyridoxal phosphate binding"/>
    <property type="evidence" value="ECO:0007669"/>
    <property type="project" value="TreeGrafter"/>
</dbReference>
<evidence type="ECO:0000256" key="6">
    <source>
        <dbReference type="PIRSR" id="PIRSR000390-1"/>
    </source>
</evidence>
<name>A0A940SIG8_9BACI</name>
<dbReference type="PANTHER" id="PTHR30244:SF34">
    <property type="entry name" value="DTDP-4-AMINO-4,6-DIDEOXYGALACTOSE TRANSAMINASE"/>
    <property type="match status" value="1"/>
</dbReference>
<dbReference type="GO" id="GO:0008483">
    <property type="term" value="F:transaminase activity"/>
    <property type="evidence" value="ECO:0007669"/>
    <property type="project" value="UniProtKB-KW"/>
</dbReference>
<evidence type="ECO:0000256" key="1">
    <source>
        <dbReference type="ARBA" id="ARBA00001933"/>
    </source>
</evidence>
<dbReference type="CDD" id="cd00616">
    <property type="entry name" value="AHBA_syn"/>
    <property type="match status" value="1"/>
</dbReference>
<proteinExistence type="inferred from homology"/>
<evidence type="ECO:0000256" key="2">
    <source>
        <dbReference type="ARBA" id="ARBA00022576"/>
    </source>
</evidence>
<keyword evidence="10" id="KW-1185">Reference proteome</keyword>
<dbReference type="InterPro" id="IPR015424">
    <property type="entry name" value="PyrdxlP-dep_Trfase"/>
</dbReference>
<dbReference type="FunFam" id="3.40.640.10:FF:000090">
    <property type="entry name" value="Pyridoxal phosphate-dependent aminotransferase"/>
    <property type="match status" value="1"/>
</dbReference>
<comment type="similarity">
    <text evidence="5 8">Belongs to the DegT/DnrJ/EryC1 family.</text>
</comment>
<sequence>MNRSSKRIYLSPPHMGEKEQQFIKEAFDHNWIAPVGPNINLFERELAEYVGSKGAVALSSGTAAIHLALRCLGIGNGDTVFCSTFTFVASANPIVYEGAEPIFIDSDLETWNMCPLALERAFIDAKNSGKFPKAVIVVNLYGQSANMDPIVKICEHYNVPIIEDAAESLGATYKGKPSGTIGKFGIYSFNGNKIITTSNGGMLVSDDIEALNKARHWSTQAKDAFNYYHHTEIGYNYRLSNILAGIGRGQLMVLDDRIKVRRKIFNKYFDELSNLDGIEFLLEAPYGNSNHWLTVLTIDPIITGTSAEKVIDLLEEQNIEARRVWKPMHLQPLYSHCKYYPHENSRSISDVLFANGICLPSGSNLTMEEQDRIIHFVKKEILSKA</sequence>
<dbReference type="SUPFAM" id="SSF53383">
    <property type="entry name" value="PLP-dependent transferases"/>
    <property type="match status" value="1"/>
</dbReference>
<evidence type="ECO:0000256" key="7">
    <source>
        <dbReference type="PIRSR" id="PIRSR000390-2"/>
    </source>
</evidence>
<dbReference type="GO" id="GO:0000271">
    <property type="term" value="P:polysaccharide biosynthetic process"/>
    <property type="evidence" value="ECO:0007669"/>
    <property type="project" value="TreeGrafter"/>
</dbReference>
<evidence type="ECO:0000256" key="8">
    <source>
        <dbReference type="RuleBase" id="RU004508"/>
    </source>
</evidence>
<dbReference type="Pfam" id="PF01041">
    <property type="entry name" value="DegT_DnrJ_EryC1"/>
    <property type="match status" value="1"/>
</dbReference>
<dbReference type="Proteomes" id="UP000682134">
    <property type="component" value="Unassembled WGS sequence"/>
</dbReference>
<reference evidence="9" key="1">
    <citation type="submission" date="2021-04" db="EMBL/GenBank/DDBJ databases">
        <title>Genome seq and assembly of Bacillus sp.</title>
        <authorList>
            <person name="Chhetri G."/>
        </authorList>
    </citation>
    <scope>NUCLEOTIDE SEQUENCE</scope>
    <source>
        <strain evidence="9">RG28</strain>
    </source>
</reference>
<protein>
    <submittedName>
        <fullName evidence="9">Aminotransferase class I/II-fold pyridoxal phosphate-dependent enzyme</fullName>
    </submittedName>
</protein>
<comment type="cofactor">
    <cofactor evidence="1">
        <name>pyridoxal 5'-phosphate</name>
        <dbReference type="ChEBI" id="CHEBI:597326"/>
    </cofactor>
</comment>
<feature type="active site" description="Proton acceptor" evidence="6">
    <location>
        <position position="193"/>
    </location>
</feature>
<comment type="caution">
    <text evidence="9">The sequence shown here is derived from an EMBL/GenBank/DDBJ whole genome shotgun (WGS) entry which is preliminary data.</text>
</comment>
<evidence type="ECO:0000256" key="5">
    <source>
        <dbReference type="ARBA" id="ARBA00037999"/>
    </source>
</evidence>
<dbReference type="AlphaFoldDB" id="A0A940SIG8"/>
<keyword evidence="3" id="KW-0808">Transferase</keyword>
<keyword evidence="2 9" id="KW-0032">Aminotransferase</keyword>
<keyword evidence="4 7" id="KW-0663">Pyridoxal phosphate</keyword>
<evidence type="ECO:0000256" key="3">
    <source>
        <dbReference type="ARBA" id="ARBA00022679"/>
    </source>
</evidence>
<dbReference type="PANTHER" id="PTHR30244">
    <property type="entry name" value="TRANSAMINASE"/>
    <property type="match status" value="1"/>
</dbReference>
<dbReference type="Gene3D" id="3.40.640.10">
    <property type="entry name" value="Type I PLP-dependent aspartate aminotransferase-like (Major domain)"/>
    <property type="match status" value="1"/>
</dbReference>
<dbReference type="InterPro" id="IPR000653">
    <property type="entry name" value="DegT/StrS_aminotransferase"/>
</dbReference>
<gene>
    <name evidence="9" type="ORF">J5Y03_04620</name>
</gene>
<feature type="modified residue" description="N6-(pyridoxal phosphate)lysine" evidence="7">
    <location>
        <position position="193"/>
    </location>
</feature>
<dbReference type="EMBL" id="JAGIYQ010000002">
    <property type="protein sequence ID" value="MBP0724471.1"/>
    <property type="molecule type" value="Genomic_DNA"/>
</dbReference>
<dbReference type="InterPro" id="IPR015422">
    <property type="entry name" value="PyrdxlP-dep_Trfase_small"/>
</dbReference>